<dbReference type="InterPro" id="IPR014001">
    <property type="entry name" value="Helicase_ATP-bd"/>
</dbReference>
<sequence>MDSMIEPSAITIHIRPMTPAGFFLYGARPNGGICDAYDLKHLLFAWHQPSFYGTFIEITEFMNMEGLHLPALTALDYFCSPSAVSHTKLEWNRDLRELMRLAPHVKEALVQGRCMPDFTKWKAGELSWKLDLPDTIAAAALTPLASVWIDQLIPEWGLEDGALRQSILQLEQNYPLMLRGKLPSDMWMDEEDWLFSIGWQTDGTPFRTCLQLSEPTHGQGAWPVHVILQDRSNKDLLHEIDATALANLDDVHLSSRVSVEDKETTGSGNGSESITASLAPSSTISSDTDTANGSTDHSLVPDHVADSVQPALPPTLDLLPEAWQPHLARAARDLAKWQRIVPVLQQQDESASAIRTELSSDEAWELMTKGSLRLMEAGYSVFLPAWWERIRRFRPRLKAKIKSSVGTAPQAMFGLQQLMQFDWKIALGDIELTEEEFRELLAEKRRLVQIRGQWVQLDPAHLAQLEQVMKQVHKKQGLTLRDVLELHLLGSSAGEEDLGLQRSLQMEVELNEQLEEMAQLLNHTKRPPLIEPPASFQGTLRPYQLEGMSWLLFLRQIGLGGCLADDMGLGKTIQMITYLLNMEELDPNNDNTSTVVNPDDTASERTPSLLICPTSVLGNWQKELQRFAPKLKIHLHYGPNRAKGMAFKAACEGHHLVLTTYTLSHLDESELTQFEWNSICLDEAQNIKNAYTKQATSIRSLKGRHRIAMTGTPIENRLTELWSIFDFLNPGYLGSLRDFTQRYVNTIEKSNDPELVEKVQRLIRPFLLRRVKKDPAIQLDLPDKNEYKTFVALTSEQGILYENYIKDMFERLDRLTAMERRGLILAALTKLKQICNHPSLMLKEAANSPWQQRSNKVERLLEMVQELRQEGDKCLIFTQFVETGHLLQRILEQELGEPVIFLHGGTPKAGRDRMIAEFQGDVQEVKAQPGIFLLSLKAGGTGLNLTAANHVFHFDRWWNPAVENQATDRAFRIGQTRHVQVHKFVTLGTLEERIDEMIEKKQELSQQIVGSGEQWITEMSTTDLKELFSLRSEWLEG</sequence>
<dbReference type="InterPro" id="IPR049730">
    <property type="entry name" value="SNF2/RAD54-like_C"/>
</dbReference>
<dbReference type="PROSITE" id="PS51194">
    <property type="entry name" value="HELICASE_CTER"/>
    <property type="match status" value="1"/>
</dbReference>
<evidence type="ECO:0000313" key="5">
    <source>
        <dbReference type="EMBL" id="MCU6797171.1"/>
    </source>
</evidence>
<dbReference type="InterPro" id="IPR038718">
    <property type="entry name" value="SNF2-like_sf"/>
</dbReference>
<keyword evidence="1" id="KW-0378">Hydrolase</keyword>
<dbReference type="InterPro" id="IPR022138">
    <property type="entry name" value="DUF3670"/>
</dbReference>
<dbReference type="PROSITE" id="PS51192">
    <property type="entry name" value="HELICASE_ATP_BIND_1"/>
    <property type="match status" value="1"/>
</dbReference>
<keyword evidence="5" id="KW-0067">ATP-binding</keyword>
<keyword evidence="6" id="KW-1185">Reference proteome</keyword>
<feature type="region of interest" description="Disordered" evidence="2">
    <location>
        <begin position="259"/>
        <end position="301"/>
    </location>
</feature>
<dbReference type="SMART" id="SM00490">
    <property type="entry name" value="HELICc"/>
    <property type="match status" value="1"/>
</dbReference>
<proteinExistence type="predicted"/>
<reference evidence="5 6" key="1">
    <citation type="submission" date="2022-09" db="EMBL/GenBank/DDBJ databases">
        <authorList>
            <person name="Han X.L."/>
            <person name="Wang Q."/>
            <person name="Lu T."/>
        </authorList>
    </citation>
    <scope>NUCLEOTIDE SEQUENCE [LARGE SCALE GENOMIC DNA]</scope>
    <source>
        <strain evidence="5 6">WQ 127069</strain>
    </source>
</reference>
<feature type="compositionally biased region" description="Polar residues" evidence="2">
    <location>
        <begin position="270"/>
        <end position="297"/>
    </location>
</feature>
<dbReference type="Proteomes" id="UP001652445">
    <property type="component" value="Unassembled WGS sequence"/>
</dbReference>
<gene>
    <name evidence="5" type="ORF">OB236_34085</name>
</gene>
<dbReference type="PANTHER" id="PTHR10799">
    <property type="entry name" value="SNF2/RAD54 HELICASE FAMILY"/>
    <property type="match status" value="1"/>
</dbReference>
<dbReference type="SUPFAM" id="SSF52540">
    <property type="entry name" value="P-loop containing nucleoside triphosphate hydrolases"/>
    <property type="match status" value="2"/>
</dbReference>
<name>A0ABT2UT21_9BACL</name>
<organism evidence="5 6">
    <name type="scientific">Paenibacillus baimaensis</name>
    <dbReference type="NCBI Taxonomy" id="2982185"/>
    <lineage>
        <taxon>Bacteria</taxon>
        <taxon>Bacillati</taxon>
        <taxon>Bacillota</taxon>
        <taxon>Bacilli</taxon>
        <taxon>Bacillales</taxon>
        <taxon>Paenibacillaceae</taxon>
        <taxon>Paenibacillus</taxon>
    </lineage>
</organism>
<dbReference type="CDD" id="cd18793">
    <property type="entry name" value="SF2_C_SNF"/>
    <property type="match status" value="1"/>
</dbReference>
<dbReference type="CDD" id="cd18012">
    <property type="entry name" value="DEXQc_arch_SWI2_SNF2"/>
    <property type="match status" value="1"/>
</dbReference>
<evidence type="ECO:0000256" key="1">
    <source>
        <dbReference type="ARBA" id="ARBA00022801"/>
    </source>
</evidence>
<dbReference type="SMART" id="SM00487">
    <property type="entry name" value="DEXDc"/>
    <property type="match status" value="1"/>
</dbReference>
<dbReference type="InterPro" id="IPR001650">
    <property type="entry name" value="Helicase_C-like"/>
</dbReference>
<evidence type="ECO:0000259" key="3">
    <source>
        <dbReference type="PROSITE" id="PS51192"/>
    </source>
</evidence>
<dbReference type="Pfam" id="PF12419">
    <property type="entry name" value="DUF3670"/>
    <property type="match status" value="1"/>
</dbReference>
<keyword evidence="5" id="KW-0347">Helicase</keyword>
<dbReference type="InterPro" id="IPR027417">
    <property type="entry name" value="P-loop_NTPase"/>
</dbReference>
<evidence type="ECO:0000256" key="2">
    <source>
        <dbReference type="SAM" id="MobiDB-lite"/>
    </source>
</evidence>
<feature type="domain" description="Helicase C-terminal" evidence="4">
    <location>
        <begin position="856"/>
        <end position="1020"/>
    </location>
</feature>
<dbReference type="Gene3D" id="3.40.50.300">
    <property type="entry name" value="P-loop containing nucleotide triphosphate hydrolases"/>
    <property type="match status" value="1"/>
</dbReference>
<dbReference type="EMBL" id="JAOQIO010000113">
    <property type="protein sequence ID" value="MCU6797171.1"/>
    <property type="molecule type" value="Genomic_DNA"/>
</dbReference>
<comment type="caution">
    <text evidence="5">The sequence shown here is derived from an EMBL/GenBank/DDBJ whole genome shotgun (WGS) entry which is preliminary data.</text>
</comment>
<dbReference type="GO" id="GO:0004386">
    <property type="term" value="F:helicase activity"/>
    <property type="evidence" value="ECO:0007669"/>
    <property type="project" value="UniProtKB-KW"/>
</dbReference>
<protein>
    <submittedName>
        <fullName evidence="5">DEAD/DEAH box helicase</fullName>
    </submittedName>
</protein>
<evidence type="ECO:0000313" key="6">
    <source>
        <dbReference type="Proteomes" id="UP001652445"/>
    </source>
</evidence>
<feature type="domain" description="Helicase ATP-binding" evidence="3">
    <location>
        <begin position="552"/>
        <end position="731"/>
    </location>
</feature>
<dbReference type="InterPro" id="IPR000330">
    <property type="entry name" value="SNF2_N"/>
</dbReference>
<keyword evidence="5" id="KW-0547">Nucleotide-binding</keyword>
<dbReference type="Gene3D" id="3.40.50.10810">
    <property type="entry name" value="Tandem AAA-ATPase domain"/>
    <property type="match status" value="1"/>
</dbReference>
<dbReference type="Pfam" id="PF00271">
    <property type="entry name" value="Helicase_C"/>
    <property type="match status" value="1"/>
</dbReference>
<dbReference type="Pfam" id="PF00176">
    <property type="entry name" value="SNF2-rel_dom"/>
    <property type="match status" value="1"/>
</dbReference>
<evidence type="ECO:0000259" key="4">
    <source>
        <dbReference type="PROSITE" id="PS51194"/>
    </source>
</evidence>
<accession>A0ABT2UT21</accession>